<dbReference type="GO" id="GO:0008168">
    <property type="term" value="F:methyltransferase activity"/>
    <property type="evidence" value="ECO:0007669"/>
    <property type="project" value="UniProtKB-KW"/>
</dbReference>
<dbReference type="SUPFAM" id="SSF53335">
    <property type="entry name" value="S-adenosyl-L-methionine-dependent methyltransferases"/>
    <property type="match status" value="1"/>
</dbReference>
<dbReference type="Pfam" id="PF13489">
    <property type="entry name" value="Methyltransf_23"/>
    <property type="match status" value="1"/>
</dbReference>
<dbReference type="InterPro" id="IPR029063">
    <property type="entry name" value="SAM-dependent_MTases_sf"/>
</dbReference>
<dbReference type="Proteomes" id="UP000034690">
    <property type="component" value="Unassembled WGS sequence"/>
</dbReference>
<protein>
    <submittedName>
        <fullName evidence="1">Methyltransferase type 11</fullName>
    </submittedName>
</protein>
<dbReference type="GO" id="GO:0032259">
    <property type="term" value="P:methylation"/>
    <property type="evidence" value="ECO:0007669"/>
    <property type="project" value="UniProtKB-KW"/>
</dbReference>
<dbReference type="PANTHER" id="PTHR43861:SF6">
    <property type="entry name" value="METHYLTRANSFERASE TYPE 11"/>
    <property type="match status" value="1"/>
</dbReference>
<dbReference type="AlphaFoldDB" id="A0A0G0NMH9"/>
<accession>A0A0G0NMH9</accession>
<evidence type="ECO:0000313" key="1">
    <source>
        <dbReference type="EMBL" id="KKR14026.1"/>
    </source>
</evidence>
<organism evidence="1 2">
    <name type="scientific">Candidatus Woesebacteria bacterium GW2011_GWA1_39_21b</name>
    <dbReference type="NCBI Taxonomy" id="1618551"/>
    <lineage>
        <taxon>Bacteria</taxon>
        <taxon>Candidatus Woeseibacteriota</taxon>
    </lineage>
</organism>
<proteinExistence type="predicted"/>
<evidence type="ECO:0000313" key="2">
    <source>
        <dbReference type="Proteomes" id="UP000034690"/>
    </source>
</evidence>
<dbReference type="Gene3D" id="3.40.50.150">
    <property type="entry name" value="Vaccinia Virus protein VP39"/>
    <property type="match status" value="1"/>
</dbReference>
<dbReference type="CDD" id="cd02440">
    <property type="entry name" value="AdoMet_MTases"/>
    <property type="match status" value="1"/>
</dbReference>
<sequence length="298" mass="34515">MLAIHCAICGKKEKLQDLYKENFDVKKINFATFSARRTPDRIHYRFVKCLRCGLIFSNPILEEKKITALYLKSDFHYSQESEYVGKTYTFYLEKLLPKTGRSKLKLLDVGCGNGFFLEKAQEIGIKHVYGIEPGKASVKKAPKDLQKRIKIDILRKGLFKINSFDIICCFHTLDHVTDPNEFLKITRSLLKKGGTCFFIVHNTDGLSVKLFGEKSPIFDIEHVYLFNPKTLVKIFKKNKFRKIQVIDIKNRYPLKYWFRMTPFPKKIKESILKLLKLTKTDSLPLSLSAGNIGIVAYK</sequence>
<dbReference type="PANTHER" id="PTHR43861">
    <property type="entry name" value="TRANS-ACONITATE 2-METHYLTRANSFERASE-RELATED"/>
    <property type="match status" value="1"/>
</dbReference>
<gene>
    <name evidence="1" type="ORF">UT40_C0006G0016</name>
</gene>
<reference evidence="1 2" key="1">
    <citation type="journal article" date="2015" name="Nature">
        <title>rRNA introns, odd ribosomes, and small enigmatic genomes across a large radiation of phyla.</title>
        <authorList>
            <person name="Brown C.T."/>
            <person name="Hug L.A."/>
            <person name="Thomas B.C."/>
            <person name="Sharon I."/>
            <person name="Castelle C.J."/>
            <person name="Singh A."/>
            <person name="Wilkins M.J."/>
            <person name="Williams K.H."/>
            <person name="Banfield J.F."/>
        </authorList>
    </citation>
    <scope>NUCLEOTIDE SEQUENCE [LARGE SCALE GENOMIC DNA]</scope>
</reference>
<dbReference type="EMBL" id="LBWQ01000006">
    <property type="protein sequence ID" value="KKR14026.1"/>
    <property type="molecule type" value="Genomic_DNA"/>
</dbReference>
<comment type="caution">
    <text evidence="1">The sequence shown here is derived from an EMBL/GenBank/DDBJ whole genome shotgun (WGS) entry which is preliminary data.</text>
</comment>
<keyword evidence="1" id="KW-0808">Transferase</keyword>
<name>A0A0G0NMH9_9BACT</name>
<keyword evidence="1" id="KW-0489">Methyltransferase</keyword>